<comment type="caution">
    <text evidence="5">The sequence shown here is derived from an EMBL/GenBank/DDBJ whole genome shotgun (WGS) entry which is preliminary data.</text>
</comment>
<dbReference type="GO" id="GO:0007064">
    <property type="term" value="P:mitotic sister chromatid cohesion"/>
    <property type="evidence" value="ECO:0007669"/>
    <property type="project" value="TreeGrafter"/>
</dbReference>
<evidence type="ECO:0000313" key="5">
    <source>
        <dbReference type="EMBL" id="CAJ1911895.1"/>
    </source>
</evidence>
<dbReference type="Proteomes" id="UP001295423">
    <property type="component" value="Unassembled WGS sequence"/>
</dbReference>
<dbReference type="EMBL" id="CAKOGP040000001">
    <property type="protein sequence ID" value="CAJ1911895.1"/>
    <property type="molecule type" value="Genomic_DNA"/>
</dbReference>
<dbReference type="Gene3D" id="3.40.630.30">
    <property type="match status" value="1"/>
</dbReference>
<reference evidence="5" key="1">
    <citation type="submission" date="2023-08" db="EMBL/GenBank/DDBJ databases">
        <authorList>
            <person name="Audoor S."/>
            <person name="Bilcke G."/>
        </authorList>
    </citation>
    <scope>NUCLEOTIDE SEQUENCE</scope>
</reference>
<dbReference type="PROSITE" id="PS51186">
    <property type="entry name" value="GNAT"/>
    <property type="match status" value="1"/>
</dbReference>
<organism evidence="5 6">
    <name type="scientific">Cylindrotheca closterium</name>
    <dbReference type="NCBI Taxonomy" id="2856"/>
    <lineage>
        <taxon>Eukaryota</taxon>
        <taxon>Sar</taxon>
        <taxon>Stramenopiles</taxon>
        <taxon>Ochrophyta</taxon>
        <taxon>Bacillariophyta</taxon>
        <taxon>Bacillariophyceae</taxon>
        <taxon>Bacillariophycidae</taxon>
        <taxon>Bacillariales</taxon>
        <taxon>Bacillariaceae</taxon>
        <taxon>Cylindrotheca</taxon>
    </lineage>
</organism>
<evidence type="ECO:0000256" key="2">
    <source>
        <dbReference type="ARBA" id="ARBA00023315"/>
    </source>
</evidence>
<evidence type="ECO:0000313" key="6">
    <source>
        <dbReference type="Proteomes" id="UP001295423"/>
    </source>
</evidence>
<keyword evidence="1" id="KW-0808">Transferase</keyword>
<evidence type="ECO:0000259" key="4">
    <source>
        <dbReference type="PROSITE" id="PS51186"/>
    </source>
</evidence>
<name>A0AAD2CCI3_9STRA</name>
<dbReference type="PANTHER" id="PTHR42919">
    <property type="entry name" value="N-ALPHA-ACETYLTRANSFERASE"/>
    <property type="match status" value="1"/>
</dbReference>
<sequence length="516" mass="56460">MMSDVTCSRRIRKRQRAQTENVSVEEFCAHNDDGNILPSPRRNFATRRFSGAWGVVFVLMLSIQACESFACTQSPRVLSVSSKPQSTLLRVIEAEAPTTEERPVAFQPSIPEHSIVCEQDSREERKPSDDDCTGEAADQQEPSETRAENDEDSEESENEKQARLGAASRAAALLGNRKSRVKGNTTSKGTSVGARRIGAASKALGGGGTLSRLTDAVRRSAAVAKGMKKQNDDQDENNLSARLTQSAIHSAVGDLLSSGQQPNIEVLGEASAPHLDLAKIQTTPPPGTILVDCPKNCRWKPSDRVSVRVATQADDLDIANLRLSVFSNFSPNMRQSFCSRSCHVLAMRRNQGATCIVATVPRYGSILSDEKGIILGTAECSIHEFFGTRLGSRRQQNSILYITEVAVSPTARRKGIGAKLMESIEELAKIRGVETLYLHVEVTNTQALKLYEKAGFARLTNDDRMYAEFTRSLGLHDGAMKGRCHHLMYKNIQHPTWISNDMGVTQRGTLGIEVSA</sequence>
<dbReference type="CDD" id="cd04301">
    <property type="entry name" value="NAT_SF"/>
    <property type="match status" value="1"/>
</dbReference>
<dbReference type="PANTHER" id="PTHR42919:SF8">
    <property type="entry name" value="N-ALPHA-ACETYLTRANSFERASE 50"/>
    <property type="match status" value="1"/>
</dbReference>
<evidence type="ECO:0000256" key="1">
    <source>
        <dbReference type="ARBA" id="ARBA00022679"/>
    </source>
</evidence>
<dbReference type="SUPFAM" id="SSF55729">
    <property type="entry name" value="Acyl-CoA N-acyltransferases (Nat)"/>
    <property type="match status" value="1"/>
</dbReference>
<dbReference type="GO" id="GO:0031415">
    <property type="term" value="C:NatA complex"/>
    <property type="evidence" value="ECO:0007669"/>
    <property type="project" value="TreeGrafter"/>
</dbReference>
<dbReference type="GO" id="GO:0008080">
    <property type="term" value="F:N-acetyltransferase activity"/>
    <property type="evidence" value="ECO:0007669"/>
    <property type="project" value="TreeGrafter"/>
</dbReference>
<dbReference type="Pfam" id="PF00583">
    <property type="entry name" value="Acetyltransf_1"/>
    <property type="match status" value="1"/>
</dbReference>
<dbReference type="InterPro" id="IPR000182">
    <property type="entry name" value="GNAT_dom"/>
</dbReference>
<keyword evidence="6" id="KW-1185">Reference proteome</keyword>
<feature type="region of interest" description="Disordered" evidence="3">
    <location>
        <begin position="98"/>
        <end position="194"/>
    </location>
</feature>
<keyword evidence="2" id="KW-0012">Acyltransferase</keyword>
<dbReference type="AlphaFoldDB" id="A0AAD2CCI3"/>
<feature type="compositionally biased region" description="Low complexity" evidence="3">
    <location>
        <begin position="163"/>
        <end position="175"/>
    </location>
</feature>
<dbReference type="InterPro" id="IPR051556">
    <property type="entry name" value="N-term/lysine_N-AcTrnsfr"/>
</dbReference>
<evidence type="ECO:0000256" key="3">
    <source>
        <dbReference type="SAM" id="MobiDB-lite"/>
    </source>
</evidence>
<gene>
    <name evidence="5" type="ORF">CYCCA115_LOCUS611</name>
</gene>
<feature type="compositionally biased region" description="Basic and acidic residues" evidence="3">
    <location>
        <begin position="119"/>
        <end position="129"/>
    </location>
</feature>
<accession>A0AAD2CCI3</accession>
<dbReference type="InterPro" id="IPR016181">
    <property type="entry name" value="Acyl_CoA_acyltransferase"/>
</dbReference>
<proteinExistence type="predicted"/>
<feature type="domain" description="N-acetyltransferase" evidence="4">
    <location>
        <begin position="305"/>
        <end position="493"/>
    </location>
</feature>
<protein>
    <recommendedName>
        <fullName evidence="4">N-acetyltransferase domain-containing protein</fullName>
    </recommendedName>
</protein>